<keyword evidence="1" id="KW-0812">Transmembrane</keyword>
<feature type="transmembrane region" description="Helical" evidence="1">
    <location>
        <begin position="370"/>
        <end position="392"/>
    </location>
</feature>
<dbReference type="PANTHER" id="PTHR34289">
    <property type="entry name" value="PROTEIN, PUTATIVE (DUF819)-RELATED"/>
    <property type="match status" value="1"/>
</dbReference>
<feature type="transmembrane region" description="Helical" evidence="1">
    <location>
        <begin position="100"/>
        <end position="122"/>
    </location>
</feature>
<comment type="caution">
    <text evidence="2">The sequence shown here is derived from an EMBL/GenBank/DDBJ whole genome shotgun (WGS) entry which is preliminary data.</text>
</comment>
<dbReference type="EMBL" id="RCZK01000012">
    <property type="protein sequence ID" value="TPG10023.1"/>
    <property type="molecule type" value="Genomic_DNA"/>
</dbReference>
<dbReference type="AlphaFoldDB" id="A0A502CAZ5"/>
<dbReference type="InterPro" id="IPR008537">
    <property type="entry name" value="DUF819"/>
</dbReference>
<keyword evidence="1" id="KW-0472">Membrane</keyword>
<dbReference type="PANTHER" id="PTHR34289:SF8">
    <property type="entry name" value="DUF819 DOMAIN-CONTAINING PROTEIN"/>
    <property type="match status" value="1"/>
</dbReference>
<dbReference type="Proteomes" id="UP000318413">
    <property type="component" value="Unassembled WGS sequence"/>
</dbReference>
<protein>
    <submittedName>
        <fullName evidence="2">DUF819 family protein</fullName>
    </submittedName>
</protein>
<reference evidence="2 3" key="1">
    <citation type="journal article" date="2019" name="Environ. Microbiol.">
        <title>Species interactions and distinct microbial communities in high Arctic permafrost affected cryosols are associated with the CH4 and CO2 gas fluxes.</title>
        <authorList>
            <person name="Altshuler I."/>
            <person name="Hamel J."/>
            <person name="Turney S."/>
            <person name="Magnuson E."/>
            <person name="Levesque R."/>
            <person name="Greer C."/>
            <person name="Whyte L.G."/>
        </authorList>
    </citation>
    <scope>NUCLEOTIDE SEQUENCE [LARGE SCALE GENOMIC DNA]</scope>
    <source>
        <strain evidence="2 3">S5.1</strain>
    </source>
</reference>
<sequence length="393" mass="39676">MVRRRVTATALVTSPLGVLAILLVIVAVSDALGRIGHLRKLGAAVIVIVLGALLANLRVIPPAAAGGPVYDPIFTSVIPGAIFLVLLEVNLAALRRAGGAMLIAFALGAVGTALGVLCAAWATQIHAMLGTRDAAALAGMYTGTYIGGGANFNAVAIGYGVARDGGLYTAATVVDNVMTDIWILVTLAMPMLLARTGWFAPATRPPEMEAHHARPRPLPPTLAIAVPLALAAVALVVSDAASSWFAAVGVTVPSILIVTTLALLVAQLPITARLTQAAPIGLWGLYLFLAVVGANADLAALGAAGALAPVLFGYVGIVFVVHALVLLGGGLLFRIEPVVLAIASSANIGGSTTAFVLAEAENRHDLVLPALLIGSLGTALGTYAGFGMAALLG</sequence>
<dbReference type="Pfam" id="PF05684">
    <property type="entry name" value="DUF819"/>
    <property type="match status" value="1"/>
</dbReference>
<feature type="transmembrane region" description="Helical" evidence="1">
    <location>
        <begin position="311"/>
        <end position="333"/>
    </location>
</feature>
<dbReference type="OrthoDB" id="653763at2"/>
<feature type="transmembrane region" description="Helical" evidence="1">
    <location>
        <begin position="221"/>
        <end position="238"/>
    </location>
</feature>
<name>A0A502CAZ5_9SPHN</name>
<keyword evidence="1" id="KW-1133">Transmembrane helix</keyword>
<proteinExistence type="predicted"/>
<feature type="transmembrane region" description="Helical" evidence="1">
    <location>
        <begin position="338"/>
        <end position="358"/>
    </location>
</feature>
<evidence type="ECO:0000256" key="1">
    <source>
        <dbReference type="SAM" id="Phobius"/>
    </source>
</evidence>
<gene>
    <name evidence="2" type="ORF">EAH84_13025</name>
</gene>
<feature type="transmembrane region" description="Helical" evidence="1">
    <location>
        <begin position="73"/>
        <end position="93"/>
    </location>
</feature>
<feature type="transmembrane region" description="Helical" evidence="1">
    <location>
        <begin position="280"/>
        <end position="305"/>
    </location>
</feature>
<keyword evidence="3" id="KW-1185">Reference proteome</keyword>
<evidence type="ECO:0000313" key="3">
    <source>
        <dbReference type="Proteomes" id="UP000318413"/>
    </source>
</evidence>
<feature type="transmembrane region" description="Helical" evidence="1">
    <location>
        <begin position="181"/>
        <end position="200"/>
    </location>
</feature>
<feature type="transmembrane region" description="Helical" evidence="1">
    <location>
        <begin position="244"/>
        <end position="268"/>
    </location>
</feature>
<evidence type="ECO:0000313" key="2">
    <source>
        <dbReference type="EMBL" id="TPG10023.1"/>
    </source>
</evidence>
<feature type="transmembrane region" description="Helical" evidence="1">
    <location>
        <begin position="41"/>
        <end position="61"/>
    </location>
</feature>
<organism evidence="2 3">
    <name type="scientific">Sphingomonas oligophenolica</name>
    <dbReference type="NCBI Taxonomy" id="301154"/>
    <lineage>
        <taxon>Bacteria</taxon>
        <taxon>Pseudomonadati</taxon>
        <taxon>Pseudomonadota</taxon>
        <taxon>Alphaproteobacteria</taxon>
        <taxon>Sphingomonadales</taxon>
        <taxon>Sphingomonadaceae</taxon>
        <taxon>Sphingomonas</taxon>
    </lineage>
</organism>
<feature type="transmembrane region" description="Helical" evidence="1">
    <location>
        <begin position="6"/>
        <end position="29"/>
    </location>
</feature>
<accession>A0A502CAZ5</accession>